<dbReference type="PANTHER" id="PTHR32044:SF77">
    <property type="entry name" value="GLUCOMANNAN 4-BETA-MANNOSYLTRANSFERASE 9"/>
    <property type="match status" value="1"/>
</dbReference>
<dbReference type="GO" id="GO:0000139">
    <property type="term" value="C:Golgi membrane"/>
    <property type="evidence" value="ECO:0007669"/>
    <property type="project" value="UniProtKB-SubCell"/>
</dbReference>
<evidence type="ECO:0000256" key="3">
    <source>
        <dbReference type="ARBA" id="ARBA00022679"/>
    </source>
</evidence>
<evidence type="ECO:0000256" key="2">
    <source>
        <dbReference type="ARBA" id="ARBA00022676"/>
    </source>
</evidence>
<feature type="signal peptide" evidence="9">
    <location>
        <begin position="1"/>
        <end position="17"/>
    </location>
</feature>
<evidence type="ECO:0000256" key="1">
    <source>
        <dbReference type="ARBA" id="ARBA00004394"/>
    </source>
</evidence>
<keyword evidence="4 8" id="KW-0812">Transmembrane</keyword>
<sequence length="120" mass="13846">RSLHLLVFWILFENVMSLHRTKATFIGLLEVGRVNEWVVTEKLGDALKLKSALKAFRRPRFRIGERIHLLELMTGVYLFFCGCFDVAFGKNHYFIYLFAQAIAFFIMGFGYIGTFVPSSA</sequence>
<gene>
    <name evidence="10" type="ORF">F511_45938</name>
</gene>
<dbReference type="OrthoDB" id="72851at2759"/>
<keyword evidence="9" id="KW-0732">Signal</keyword>
<evidence type="ECO:0000256" key="5">
    <source>
        <dbReference type="ARBA" id="ARBA00022989"/>
    </source>
</evidence>
<dbReference type="AlphaFoldDB" id="A0A2Z7A2B9"/>
<evidence type="ECO:0000313" key="10">
    <source>
        <dbReference type="EMBL" id="KZV06583.1"/>
    </source>
</evidence>
<keyword evidence="11" id="KW-1185">Reference proteome</keyword>
<reference evidence="10 11" key="1">
    <citation type="journal article" date="2015" name="Proc. Natl. Acad. Sci. U.S.A.">
        <title>The resurrection genome of Boea hygrometrica: A blueprint for survival of dehydration.</title>
        <authorList>
            <person name="Xiao L."/>
            <person name="Yang G."/>
            <person name="Zhang L."/>
            <person name="Yang X."/>
            <person name="Zhao S."/>
            <person name="Ji Z."/>
            <person name="Zhou Q."/>
            <person name="Hu M."/>
            <person name="Wang Y."/>
            <person name="Chen M."/>
            <person name="Xu Y."/>
            <person name="Jin H."/>
            <person name="Xiao X."/>
            <person name="Hu G."/>
            <person name="Bao F."/>
            <person name="Hu Y."/>
            <person name="Wan P."/>
            <person name="Li L."/>
            <person name="Deng X."/>
            <person name="Kuang T."/>
            <person name="Xiang C."/>
            <person name="Zhu J.K."/>
            <person name="Oliver M.J."/>
            <person name="He Y."/>
        </authorList>
    </citation>
    <scope>NUCLEOTIDE SEQUENCE [LARGE SCALE GENOMIC DNA]</scope>
    <source>
        <strain evidence="11">cv. XS01</strain>
    </source>
</reference>
<feature type="non-terminal residue" evidence="10">
    <location>
        <position position="1"/>
    </location>
</feature>
<dbReference type="EMBL" id="KV074488">
    <property type="protein sequence ID" value="KZV06583.1"/>
    <property type="molecule type" value="Genomic_DNA"/>
</dbReference>
<dbReference type="Proteomes" id="UP000250235">
    <property type="component" value="Unassembled WGS sequence"/>
</dbReference>
<evidence type="ECO:0000256" key="6">
    <source>
        <dbReference type="ARBA" id="ARBA00023034"/>
    </source>
</evidence>
<name>A0A2Z7A2B9_9LAMI</name>
<dbReference type="PANTHER" id="PTHR32044">
    <property type="entry name" value="GLUCOMANNAN 4-BETA-MANNOSYLTRANSFERASE 9"/>
    <property type="match status" value="1"/>
</dbReference>
<keyword evidence="3 10" id="KW-0808">Transferase</keyword>
<keyword evidence="7 8" id="KW-0472">Membrane</keyword>
<evidence type="ECO:0000256" key="8">
    <source>
        <dbReference type="SAM" id="Phobius"/>
    </source>
</evidence>
<proteinExistence type="predicted"/>
<feature type="chain" id="PRO_5016425204" evidence="9">
    <location>
        <begin position="18"/>
        <end position="120"/>
    </location>
</feature>
<keyword evidence="2" id="KW-0328">Glycosyltransferase</keyword>
<keyword evidence="6" id="KW-0333">Golgi apparatus</keyword>
<organism evidence="10 11">
    <name type="scientific">Dorcoceras hygrometricum</name>
    <dbReference type="NCBI Taxonomy" id="472368"/>
    <lineage>
        <taxon>Eukaryota</taxon>
        <taxon>Viridiplantae</taxon>
        <taxon>Streptophyta</taxon>
        <taxon>Embryophyta</taxon>
        <taxon>Tracheophyta</taxon>
        <taxon>Spermatophyta</taxon>
        <taxon>Magnoliopsida</taxon>
        <taxon>eudicotyledons</taxon>
        <taxon>Gunneridae</taxon>
        <taxon>Pentapetalae</taxon>
        <taxon>asterids</taxon>
        <taxon>lamiids</taxon>
        <taxon>Lamiales</taxon>
        <taxon>Gesneriaceae</taxon>
        <taxon>Didymocarpoideae</taxon>
        <taxon>Trichosporeae</taxon>
        <taxon>Loxocarpinae</taxon>
        <taxon>Dorcoceras</taxon>
    </lineage>
</organism>
<evidence type="ECO:0000256" key="9">
    <source>
        <dbReference type="SAM" id="SignalP"/>
    </source>
</evidence>
<evidence type="ECO:0000256" key="7">
    <source>
        <dbReference type="ARBA" id="ARBA00023136"/>
    </source>
</evidence>
<feature type="transmembrane region" description="Helical" evidence="8">
    <location>
        <begin position="67"/>
        <end position="88"/>
    </location>
</feature>
<evidence type="ECO:0000313" key="11">
    <source>
        <dbReference type="Proteomes" id="UP000250235"/>
    </source>
</evidence>
<evidence type="ECO:0000256" key="4">
    <source>
        <dbReference type="ARBA" id="ARBA00022692"/>
    </source>
</evidence>
<accession>A0A2Z7A2B9</accession>
<dbReference type="GO" id="GO:0051753">
    <property type="term" value="F:mannan synthase activity"/>
    <property type="evidence" value="ECO:0007669"/>
    <property type="project" value="TreeGrafter"/>
</dbReference>
<protein>
    <submittedName>
        <fullName evidence="10">Nucleotide-diphospho-sugar transferases superfamily protein isoform 1</fullName>
    </submittedName>
</protein>
<comment type="subcellular location">
    <subcellularLocation>
        <location evidence="1">Golgi apparatus membrane</location>
    </subcellularLocation>
</comment>
<feature type="transmembrane region" description="Helical" evidence="8">
    <location>
        <begin position="94"/>
        <end position="116"/>
    </location>
</feature>
<keyword evidence="5 8" id="KW-1133">Transmembrane helix</keyword>